<dbReference type="RefSeq" id="WP_338031697.1">
    <property type="nucleotide sequence ID" value="NZ_JAFBFD010000051.1"/>
</dbReference>
<dbReference type="EC" id="3.5.1.16" evidence="9"/>
<dbReference type="NCBIfam" id="TIGR01910">
    <property type="entry name" value="DapE-ArgE"/>
    <property type="match status" value="1"/>
</dbReference>
<evidence type="ECO:0000256" key="1">
    <source>
        <dbReference type="ARBA" id="ARBA00001941"/>
    </source>
</evidence>
<dbReference type="SUPFAM" id="SSF53187">
    <property type="entry name" value="Zn-dependent exopeptidases"/>
    <property type="match status" value="1"/>
</dbReference>
<dbReference type="InterPro" id="IPR011650">
    <property type="entry name" value="Peptidase_M20_dimer"/>
</dbReference>
<accession>A0ABV9MTM1</accession>
<dbReference type="GO" id="GO:0008777">
    <property type="term" value="F:acetylornithine deacetylase activity"/>
    <property type="evidence" value="ECO:0007669"/>
    <property type="project" value="UniProtKB-EC"/>
</dbReference>
<evidence type="ECO:0000259" key="8">
    <source>
        <dbReference type="Pfam" id="PF07687"/>
    </source>
</evidence>
<evidence type="ECO:0000313" key="9">
    <source>
        <dbReference type="EMBL" id="MFC4718665.1"/>
    </source>
</evidence>
<dbReference type="Pfam" id="PF07687">
    <property type="entry name" value="M20_dimer"/>
    <property type="match status" value="1"/>
</dbReference>
<reference evidence="10" key="1">
    <citation type="journal article" date="2019" name="Int. J. Syst. Evol. Microbiol.">
        <title>The Global Catalogue of Microorganisms (GCM) 10K type strain sequencing project: providing services to taxonomists for standard genome sequencing and annotation.</title>
        <authorList>
            <consortium name="The Broad Institute Genomics Platform"/>
            <consortium name="The Broad Institute Genome Sequencing Center for Infectious Disease"/>
            <person name="Wu L."/>
            <person name="Ma J."/>
        </authorList>
    </citation>
    <scope>NUCLEOTIDE SEQUENCE [LARGE SCALE GENOMIC DNA]</scope>
    <source>
        <strain evidence="10">CGMCC 1.19032</strain>
    </source>
</reference>
<feature type="domain" description="Peptidase M20 dimerisation" evidence="8">
    <location>
        <begin position="224"/>
        <end position="318"/>
    </location>
</feature>
<keyword evidence="6" id="KW-0862">Zinc</keyword>
<dbReference type="PANTHER" id="PTHR43808:SF24">
    <property type="entry name" value="N-FORMYL-4-AMINO-5-AMINOMETHYL-2-METHYLPYRIMIDINE DEFORMYLASE"/>
    <property type="match status" value="1"/>
</dbReference>
<name>A0ABV9MTM1_9ENTE</name>
<comment type="cofactor">
    <cofactor evidence="2">
        <name>Zn(2+)</name>
        <dbReference type="ChEBI" id="CHEBI:29105"/>
    </cofactor>
</comment>
<keyword evidence="7" id="KW-0170">Cobalt</keyword>
<dbReference type="Pfam" id="PF01546">
    <property type="entry name" value="Peptidase_M20"/>
    <property type="match status" value="1"/>
</dbReference>
<evidence type="ECO:0000256" key="5">
    <source>
        <dbReference type="ARBA" id="ARBA00022801"/>
    </source>
</evidence>
<dbReference type="InterPro" id="IPR050072">
    <property type="entry name" value="Peptidase_M20A"/>
</dbReference>
<dbReference type="InterPro" id="IPR002933">
    <property type="entry name" value="Peptidase_M20"/>
</dbReference>
<dbReference type="NCBIfam" id="NF006370">
    <property type="entry name" value="PRK08596.1"/>
    <property type="match status" value="1"/>
</dbReference>
<evidence type="ECO:0000256" key="2">
    <source>
        <dbReference type="ARBA" id="ARBA00001947"/>
    </source>
</evidence>
<keyword evidence="5 9" id="KW-0378">Hydrolase</keyword>
<dbReference type="PANTHER" id="PTHR43808">
    <property type="entry name" value="ACETYLORNITHINE DEACETYLASE"/>
    <property type="match status" value="1"/>
</dbReference>
<dbReference type="Proteomes" id="UP001595969">
    <property type="component" value="Unassembled WGS sequence"/>
</dbReference>
<evidence type="ECO:0000256" key="6">
    <source>
        <dbReference type="ARBA" id="ARBA00022833"/>
    </source>
</evidence>
<gene>
    <name evidence="9" type="ORF">ACFO5I_02755</name>
</gene>
<dbReference type="Gene3D" id="3.40.630.10">
    <property type="entry name" value="Zn peptidases"/>
    <property type="match status" value="1"/>
</dbReference>
<evidence type="ECO:0000256" key="3">
    <source>
        <dbReference type="ARBA" id="ARBA00006247"/>
    </source>
</evidence>
<comment type="similarity">
    <text evidence="3">Belongs to the peptidase M20A family.</text>
</comment>
<protein>
    <submittedName>
        <fullName evidence="9">Acetylornithine deacetylase</fullName>
        <ecNumber evidence="9">3.5.1.16</ecNumber>
    </submittedName>
</protein>
<dbReference type="SUPFAM" id="SSF55031">
    <property type="entry name" value="Bacterial exopeptidase dimerisation domain"/>
    <property type="match status" value="1"/>
</dbReference>
<dbReference type="Gene3D" id="3.30.70.360">
    <property type="match status" value="1"/>
</dbReference>
<keyword evidence="4" id="KW-0479">Metal-binding</keyword>
<evidence type="ECO:0000313" key="10">
    <source>
        <dbReference type="Proteomes" id="UP001595969"/>
    </source>
</evidence>
<comment type="caution">
    <text evidence="9">The sequence shown here is derived from an EMBL/GenBank/DDBJ whole genome shotgun (WGS) entry which is preliminary data.</text>
</comment>
<sequence>MLENQKSHSAEQMKIIEKVWAEMENNQELLIEIMRTLVQFETVSPPARNTIAAQEWVALFLQECGFITESIPFYKGDCLLVGKRKGKNNLAYHNLILNGHMDVATIGDRANWQTSPFHLTFNEGRLYGRGTSDMKAAIASNLWLFKIFHEMGIQLNGEVQFQSVVGEEAGEAGTRTLLENGYKADFAIVNDTTNLAIQGQGGCVTGWITVKSPAVYHDGNRRQMIHAGGGLFAASAIEKMMPIIEGLQKLERHWAVTKKYPGFPDGATTINPAYIQGGTNPAFIAGECHLWITVHFYPNESLEEVQKEIENQVQAVCASDPWLKEHQPMIRWGGRSMIEEQGEIFPPLELDEQHTAFQLLNNCHHQVTQKNPIVEMSPSVNDSGWFSYFGIPAISYGPGELTQAHSNDESVALADVLTFAKTMAAFIIQWCNQKREEE</sequence>
<keyword evidence="10" id="KW-1185">Reference proteome</keyword>
<evidence type="ECO:0000256" key="7">
    <source>
        <dbReference type="ARBA" id="ARBA00023285"/>
    </source>
</evidence>
<proteinExistence type="inferred from homology"/>
<organism evidence="9 10">
    <name type="scientific">Enterococcus lemanii</name>
    <dbReference type="NCBI Taxonomy" id="1159752"/>
    <lineage>
        <taxon>Bacteria</taxon>
        <taxon>Bacillati</taxon>
        <taxon>Bacillota</taxon>
        <taxon>Bacilli</taxon>
        <taxon>Lactobacillales</taxon>
        <taxon>Enterococcaceae</taxon>
        <taxon>Enterococcus</taxon>
    </lineage>
</organism>
<dbReference type="InterPro" id="IPR036264">
    <property type="entry name" value="Bact_exopeptidase_dim_dom"/>
</dbReference>
<dbReference type="InterPro" id="IPR010182">
    <property type="entry name" value="ArgE/DapE"/>
</dbReference>
<dbReference type="EMBL" id="JBHSGS010000015">
    <property type="protein sequence ID" value="MFC4718665.1"/>
    <property type="molecule type" value="Genomic_DNA"/>
</dbReference>
<evidence type="ECO:0000256" key="4">
    <source>
        <dbReference type="ARBA" id="ARBA00022723"/>
    </source>
</evidence>
<comment type="cofactor">
    <cofactor evidence="1">
        <name>Co(2+)</name>
        <dbReference type="ChEBI" id="CHEBI:48828"/>
    </cofactor>
</comment>